<evidence type="ECO:0000313" key="1">
    <source>
        <dbReference type="EMBL" id="BBO90543.1"/>
    </source>
</evidence>
<dbReference type="AlphaFoldDB" id="A0A5K8ACU7"/>
<sequence>MFFIYRGMAVDRNAWLLNTPGGQWPEELSFPCRHENFREIIQASGMGLAVQRRGGDHGKTKWGKGPG</sequence>
<reference evidence="1 2" key="1">
    <citation type="submission" date="2019-11" db="EMBL/GenBank/DDBJ databases">
        <title>Comparative genomics of hydrocarbon-degrading Desulfosarcina strains.</title>
        <authorList>
            <person name="Watanabe M."/>
            <person name="Kojima H."/>
            <person name="Fukui M."/>
        </authorList>
    </citation>
    <scope>NUCLEOTIDE SEQUENCE [LARGE SCALE GENOMIC DNA]</scope>
    <source>
        <strain evidence="2">oXyS1</strain>
    </source>
</reference>
<accession>A0A5K8ACU7</accession>
<organism evidence="1 2">
    <name type="scientific">Desulfosarcina ovata subsp. ovata</name>
    <dbReference type="NCBI Taxonomy" id="2752305"/>
    <lineage>
        <taxon>Bacteria</taxon>
        <taxon>Pseudomonadati</taxon>
        <taxon>Thermodesulfobacteriota</taxon>
        <taxon>Desulfobacteria</taxon>
        <taxon>Desulfobacterales</taxon>
        <taxon>Desulfosarcinaceae</taxon>
        <taxon>Desulfosarcina</taxon>
    </lineage>
</organism>
<dbReference type="EMBL" id="AP021879">
    <property type="protein sequence ID" value="BBO90543.1"/>
    <property type="molecule type" value="Genomic_DNA"/>
</dbReference>
<evidence type="ECO:0000313" key="2">
    <source>
        <dbReference type="Proteomes" id="UP000422108"/>
    </source>
</evidence>
<dbReference type="Proteomes" id="UP000422108">
    <property type="component" value="Chromosome"/>
</dbReference>
<gene>
    <name evidence="1" type="ORF">DSCOOX_37230</name>
</gene>
<keyword evidence="2" id="KW-1185">Reference proteome</keyword>
<name>A0A5K8ACU7_9BACT</name>
<protein>
    <submittedName>
        <fullName evidence="1">Uncharacterized protein</fullName>
    </submittedName>
</protein>
<proteinExistence type="predicted"/>